<dbReference type="InterPro" id="IPR031569">
    <property type="entry name" value="ApeC"/>
</dbReference>
<dbReference type="Pfam" id="PF00431">
    <property type="entry name" value="CUB"/>
    <property type="match status" value="1"/>
</dbReference>
<evidence type="ECO:0000256" key="5">
    <source>
        <dbReference type="SAM" id="SignalP"/>
    </source>
</evidence>
<feature type="region of interest" description="Disordered" evidence="3">
    <location>
        <begin position="490"/>
        <end position="522"/>
    </location>
</feature>
<keyword evidence="1" id="KW-1015">Disulfide bond</keyword>
<dbReference type="AlphaFoldDB" id="A0A7D9I142"/>
<comment type="caution">
    <text evidence="6">The sequence shown here is derived from an EMBL/GenBank/DDBJ whole genome shotgun (WGS) entry which is preliminary data.</text>
</comment>
<keyword evidence="4" id="KW-0812">Transmembrane</keyword>
<evidence type="ECO:0000313" key="6">
    <source>
        <dbReference type="EMBL" id="CAB3996598.1"/>
    </source>
</evidence>
<evidence type="ECO:0000256" key="4">
    <source>
        <dbReference type="SAM" id="Phobius"/>
    </source>
</evidence>
<dbReference type="Gene3D" id="2.60.120.290">
    <property type="entry name" value="Spermadhesin, CUB domain"/>
    <property type="match status" value="1"/>
</dbReference>
<feature type="transmembrane region" description="Helical" evidence="4">
    <location>
        <begin position="414"/>
        <end position="436"/>
    </location>
</feature>
<keyword evidence="4" id="KW-0472">Membrane</keyword>
<dbReference type="InterPro" id="IPR000859">
    <property type="entry name" value="CUB_dom"/>
</dbReference>
<accession>A0A7D9I142</accession>
<name>A0A7D9I142_PARCT</name>
<sequence>MQITKSQKRKIFRISFILVCLLGLAPSFTQGDEWPSGSYGLPRSKSGCPGGKENGWYEGWRFQDMEDDADKSTSSRSRVSSGSHMDVTLVGNKKDVNRTFCMKQNTGTQTRYWPKGSYCIYKNGTCPRSMIPGWVRWDDADDGNGNGKGGFLPDGVYDYNTLIYYCCQTDSNWYDSIELPVSQPFYLLTSNSTDTPKCQMVKWAFSYLEYIVFDTEDNRNRDAQGGEHLFSDGDKKYYCYYEECRRTMTGPSGSFRSHKAAVSEMDPRSQYCSWLITLAETYIISLSFKELTIPSCNDTFLRIYDGSNGAAPLLGTYCGSNARAEFLDISSSTNSLYIVSNSGSYERNPKSTLSFHAQYNATNLTEIQPSELASVENNGSSVSKMVTTISAISTTPAISPSCCSEVKEKTGSRIIIIATTAGGVVFLCIVLIVLLIKYKRRKQAPKLSTPVNIPLADATPQESLPIDQEPGYETVASLNREFLNDVSAEGKTSDYGEVGDETTGQNKMYEKPKISSENPGYAELDKNRLQGRNDDTYQKLVKRDSDYVIPADERRESYEDMKMGRNLPGYEPLDLSKREADDYQKLVET</sequence>
<keyword evidence="4" id="KW-1133">Transmembrane helix</keyword>
<evidence type="ECO:0000256" key="3">
    <source>
        <dbReference type="SAM" id="MobiDB-lite"/>
    </source>
</evidence>
<organism evidence="6 7">
    <name type="scientific">Paramuricea clavata</name>
    <name type="common">Red gorgonian</name>
    <name type="synonym">Violescent sea-whip</name>
    <dbReference type="NCBI Taxonomy" id="317549"/>
    <lineage>
        <taxon>Eukaryota</taxon>
        <taxon>Metazoa</taxon>
        <taxon>Cnidaria</taxon>
        <taxon>Anthozoa</taxon>
        <taxon>Octocorallia</taxon>
        <taxon>Malacalcyonacea</taxon>
        <taxon>Plexauridae</taxon>
        <taxon>Paramuricea</taxon>
    </lineage>
</organism>
<dbReference type="InterPro" id="IPR035914">
    <property type="entry name" value="Sperma_CUB_dom_sf"/>
</dbReference>
<reference evidence="6" key="1">
    <citation type="submission" date="2020-04" db="EMBL/GenBank/DDBJ databases">
        <authorList>
            <person name="Alioto T."/>
            <person name="Alioto T."/>
            <person name="Gomez Garrido J."/>
        </authorList>
    </citation>
    <scope>NUCLEOTIDE SEQUENCE</scope>
    <source>
        <strain evidence="6">A484AB</strain>
    </source>
</reference>
<feature type="compositionally biased region" description="Basic and acidic residues" evidence="3">
    <location>
        <begin position="574"/>
        <end position="589"/>
    </location>
</feature>
<dbReference type="SUPFAM" id="SSF49854">
    <property type="entry name" value="Spermadhesin, CUB domain"/>
    <property type="match status" value="1"/>
</dbReference>
<dbReference type="PANTHER" id="PTHR19324">
    <property type="entry name" value="PERFORIN-LIKE PROTEIN 1"/>
    <property type="match status" value="1"/>
</dbReference>
<dbReference type="Pfam" id="PF16977">
    <property type="entry name" value="ApeC"/>
    <property type="match status" value="1"/>
</dbReference>
<keyword evidence="7" id="KW-1185">Reference proteome</keyword>
<keyword evidence="5" id="KW-0732">Signal</keyword>
<dbReference type="EMBL" id="CACRXK020002903">
    <property type="protein sequence ID" value="CAB3996598.1"/>
    <property type="molecule type" value="Genomic_DNA"/>
</dbReference>
<dbReference type="SMART" id="SM00042">
    <property type="entry name" value="CUB"/>
    <property type="match status" value="1"/>
</dbReference>
<dbReference type="PROSITE" id="PS01180">
    <property type="entry name" value="CUB"/>
    <property type="match status" value="1"/>
</dbReference>
<dbReference type="PANTHER" id="PTHR19324:SF33">
    <property type="entry name" value="MUCIN-5AC"/>
    <property type="match status" value="1"/>
</dbReference>
<protein>
    <submittedName>
        <fullName evidence="6">Uncharacterized protein</fullName>
    </submittedName>
</protein>
<dbReference type="CDD" id="cd00041">
    <property type="entry name" value="CUB"/>
    <property type="match status" value="1"/>
</dbReference>
<dbReference type="OrthoDB" id="5974897at2759"/>
<feature type="signal peptide" evidence="5">
    <location>
        <begin position="1"/>
        <end position="31"/>
    </location>
</feature>
<gene>
    <name evidence="6" type="ORF">PACLA_8A083753</name>
</gene>
<evidence type="ECO:0000256" key="2">
    <source>
        <dbReference type="PROSITE-ProRule" id="PRU00059"/>
    </source>
</evidence>
<feature type="compositionally biased region" description="Basic and acidic residues" evidence="3">
    <location>
        <begin position="551"/>
        <end position="563"/>
    </location>
</feature>
<dbReference type="Proteomes" id="UP001152795">
    <property type="component" value="Unassembled WGS sequence"/>
</dbReference>
<feature type="region of interest" description="Disordered" evidence="3">
    <location>
        <begin position="551"/>
        <end position="589"/>
    </location>
</feature>
<proteinExistence type="predicted"/>
<evidence type="ECO:0000313" key="7">
    <source>
        <dbReference type="Proteomes" id="UP001152795"/>
    </source>
</evidence>
<evidence type="ECO:0000256" key="1">
    <source>
        <dbReference type="ARBA" id="ARBA00023157"/>
    </source>
</evidence>
<comment type="caution">
    <text evidence="2">Lacks conserved residue(s) required for the propagation of feature annotation.</text>
</comment>
<feature type="chain" id="PRO_5043983308" evidence="5">
    <location>
        <begin position="32"/>
        <end position="589"/>
    </location>
</feature>